<evidence type="ECO:0000259" key="1">
    <source>
        <dbReference type="PROSITE" id="PS51186"/>
    </source>
</evidence>
<dbReference type="PANTHER" id="PTHR43792:SF1">
    <property type="entry name" value="N-ACETYLTRANSFERASE DOMAIN-CONTAINING PROTEIN"/>
    <property type="match status" value="1"/>
</dbReference>
<dbReference type="EMBL" id="CP014504">
    <property type="protein sequence ID" value="AMQ01175.1"/>
    <property type="molecule type" value="Genomic_DNA"/>
</dbReference>
<dbReference type="Gene3D" id="3.40.630.30">
    <property type="match status" value="1"/>
</dbReference>
<accession>A0A127VIM7</accession>
<name>A0A127VIM7_9SPHI</name>
<evidence type="ECO:0000313" key="2">
    <source>
        <dbReference type="EMBL" id="AMQ01175.1"/>
    </source>
</evidence>
<dbReference type="InterPro" id="IPR051531">
    <property type="entry name" value="N-acetyltransferase"/>
</dbReference>
<dbReference type="KEGG" id="pcm:AY601_4328"/>
<feature type="domain" description="N-acetyltransferase" evidence="1">
    <location>
        <begin position="29"/>
        <end position="183"/>
    </location>
</feature>
<evidence type="ECO:0000313" key="3">
    <source>
        <dbReference type="Proteomes" id="UP000071561"/>
    </source>
</evidence>
<dbReference type="PANTHER" id="PTHR43792">
    <property type="entry name" value="GNAT FAMILY, PUTATIVE (AFU_ORTHOLOGUE AFUA_3G00765)-RELATED-RELATED"/>
    <property type="match status" value="1"/>
</dbReference>
<sequence length="183" mass="20869">MKETSDTITTPRLLLRLIDSEAAEAILAGDLQTAGQMMGVTINEDLLDYHNSFKYGQKQLEDDPLYSPWSARAIILPDEKVMIGLIRFHNRPDPEYIYDYGKNAAEFGYSVFLNYRQRGYATEAVNAMMDWAEQKFGICRFLASVSPDNTASLRLINNLGFLKVDEIMDDVDGMEHVFLRVKQ</sequence>
<dbReference type="InterPro" id="IPR000182">
    <property type="entry name" value="GNAT_dom"/>
</dbReference>
<protein>
    <recommendedName>
        <fullName evidence="1">N-acetyltransferase domain-containing protein</fullName>
    </recommendedName>
</protein>
<dbReference type="PATRIC" id="fig|188932.3.peg.4489"/>
<proteinExistence type="predicted"/>
<dbReference type="AlphaFoldDB" id="A0A127VIM7"/>
<dbReference type="InterPro" id="IPR016181">
    <property type="entry name" value="Acyl_CoA_acyltransferase"/>
</dbReference>
<keyword evidence="3" id="KW-1185">Reference proteome</keyword>
<dbReference type="RefSeq" id="WP_068404937.1">
    <property type="nucleotide sequence ID" value="NZ_CP014504.1"/>
</dbReference>
<dbReference type="PROSITE" id="PS51186">
    <property type="entry name" value="GNAT"/>
    <property type="match status" value="1"/>
</dbReference>
<dbReference type="SUPFAM" id="SSF55729">
    <property type="entry name" value="Acyl-CoA N-acyltransferases (Nat)"/>
    <property type="match status" value="1"/>
</dbReference>
<dbReference type="OrthoDB" id="9811523at2"/>
<dbReference type="Proteomes" id="UP000071561">
    <property type="component" value="Chromosome"/>
</dbReference>
<dbReference type="Pfam" id="PF13302">
    <property type="entry name" value="Acetyltransf_3"/>
    <property type="match status" value="1"/>
</dbReference>
<organism evidence="2 3">
    <name type="scientific">Pedobacter cryoconitis</name>
    <dbReference type="NCBI Taxonomy" id="188932"/>
    <lineage>
        <taxon>Bacteria</taxon>
        <taxon>Pseudomonadati</taxon>
        <taxon>Bacteroidota</taxon>
        <taxon>Sphingobacteriia</taxon>
        <taxon>Sphingobacteriales</taxon>
        <taxon>Sphingobacteriaceae</taxon>
        <taxon>Pedobacter</taxon>
    </lineage>
</organism>
<reference evidence="2 3" key="1">
    <citation type="submission" date="2016-03" db="EMBL/GenBank/DDBJ databases">
        <title>Complete genome sequence of Pedobacter cryoconitis PAMC 27485.</title>
        <authorList>
            <person name="Lee J."/>
            <person name="Kim O.-S."/>
        </authorList>
    </citation>
    <scope>NUCLEOTIDE SEQUENCE [LARGE SCALE GENOMIC DNA]</scope>
    <source>
        <strain evidence="2 3">PAMC 27485</strain>
    </source>
</reference>
<gene>
    <name evidence="2" type="ORF">AY601_4328</name>
</gene>
<dbReference type="GO" id="GO:0016747">
    <property type="term" value="F:acyltransferase activity, transferring groups other than amino-acyl groups"/>
    <property type="evidence" value="ECO:0007669"/>
    <property type="project" value="InterPro"/>
</dbReference>